<accession>A0A9P9DNA6</accession>
<dbReference type="SUPFAM" id="SSF56281">
    <property type="entry name" value="Metallo-hydrolase/oxidoreductase"/>
    <property type="match status" value="1"/>
</dbReference>
<evidence type="ECO:0000313" key="2">
    <source>
        <dbReference type="EMBL" id="KAH7122092.1"/>
    </source>
</evidence>
<dbReference type="Pfam" id="PF20248">
    <property type="entry name" value="DUF6603"/>
    <property type="match status" value="1"/>
</dbReference>
<dbReference type="PANTHER" id="PTHR30619">
    <property type="entry name" value="DNA INTERNALIZATION/COMPETENCE PROTEIN COMEC/REC2"/>
    <property type="match status" value="1"/>
</dbReference>
<protein>
    <recommendedName>
        <fullName evidence="1">DUF6603 domain-containing protein</fullName>
    </recommendedName>
</protein>
<dbReference type="InterPro" id="IPR036866">
    <property type="entry name" value="RibonucZ/Hydroxyglut_hydro"/>
</dbReference>
<dbReference type="InterPro" id="IPR052159">
    <property type="entry name" value="Competence_DNA_uptake"/>
</dbReference>
<reference evidence="2" key="1">
    <citation type="journal article" date="2021" name="Nat. Commun.">
        <title>Genetic determinants of endophytism in the Arabidopsis root mycobiome.</title>
        <authorList>
            <person name="Mesny F."/>
            <person name="Miyauchi S."/>
            <person name="Thiergart T."/>
            <person name="Pickel B."/>
            <person name="Atanasova L."/>
            <person name="Karlsson M."/>
            <person name="Huettel B."/>
            <person name="Barry K.W."/>
            <person name="Haridas S."/>
            <person name="Chen C."/>
            <person name="Bauer D."/>
            <person name="Andreopoulos W."/>
            <person name="Pangilinan J."/>
            <person name="LaButti K."/>
            <person name="Riley R."/>
            <person name="Lipzen A."/>
            <person name="Clum A."/>
            <person name="Drula E."/>
            <person name="Henrissat B."/>
            <person name="Kohler A."/>
            <person name="Grigoriev I.V."/>
            <person name="Martin F.M."/>
            <person name="Hacquard S."/>
        </authorList>
    </citation>
    <scope>NUCLEOTIDE SEQUENCE</scope>
    <source>
        <strain evidence="2">MPI-CAGE-AT-0021</strain>
    </source>
</reference>
<feature type="domain" description="DUF6603" evidence="1">
    <location>
        <begin position="1405"/>
        <end position="1908"/>
    </location>
</feature>
<dbReference type="InterPro" id="IPR046538">
    <property type="entry name" value="DUF6603"/>
</dbReference>
<organism evidence="2 3">
    <name type="scientific">Dactylonectria estremocensis</name>
    <dbReference type="NCBI Taxonomy" id="1079267"/>
    <lineage>
        <taxon>Eukaryota</taxon>
        <taxon>Fungi</taxon>
        <taxon>Dikarya</taxon>
        <taxon>Ascomycota</taxon>
        <taxon>Pezizomycotina</taxon>
        <taxon>Sordariomycetes</taxon>
        <taxon>Hypocreomycetidae</taxon>
        <taxon>Hypocreales</taxon>
        <taxon>Nectriaceae</taxon>
        <taxon>Dactylonectria</taxon>
    </lineage>
</organism>
<dbReference type="EMBL" id="JAGMUU010000026">
    <property type="protein sequence ID" value="KAH7122092.1"/>
    <property type="molecule type" value="Genomic_DNA"/>
</dbReference>
<gene>
    <name evidence="2" type="ORF">B0J13DRAFT_680245</name>
</gene>
<keyword evidence="3" id="KW-1185">Reference proteome</keyword>
<evidence type="ECO:0000313" key="3">
    <source>
        <dbReference type="Proteomes" id="UP000717696"/>
    </source>
</evidence>
<dbReference type="Gene3D" id="3.60.15.10">
    <property type="entry name" value="Ribonuclease Z/Hydroxyacylglutathione hydrolase-like"/>
    <property type="match status" value="1"/>
</dbReference>
<dbReference type="PANTHER" id="PTHR30619:SF1">
    <property type="entry name" value="RECOMBINATION PROTEIN 2"/>
    <property type="match status" value="1"/>
</dbReference>
<comment type="caution">
    <text evidence="2">The sequence shown here is derived from an EMBL/GenBank/DDBJ whole genome shotgun (WGS) entry which is preliminary data.</text>
</comment>
<proteinExistence type="predicted"/>
<dbReference type="OrthoDB" id="5352492at2759"/>
<dbReference type="Proteomes" id="UP000717696">
    <property type="component" value="Unassembled WGS sequence"/>
</dbReference>
<sequence length="2093" mass="228483">MTNEYEDYEVQSYFINVGQGDSAIHILRQRKTLDFQAAVLIDGGRATSDVAVEKTITRIRNDLAHPFAFKSIVVTHWDLDHFAGVMNLLYEQWEAIKQNPPPPVPIVSYISADTTFYCPLKSVDALGSNIEIGPGPTNKHDPLWLRFKLGSDWFPVCRAVVSTWAIGYNLFTGFQHAEEQPEPGLITQRKPPSFTLANSLNDVYAYAPHLTAHKRPIFLIYGVDGCSLSDNGWQIPEVNWKKTDRADKNNSSVVALIIWPVPAPTSSMRVSLYTGGDVEQVPTEDAVIKWMGVGLGSLRRVCLDVVKASHHGSHFSTSEDFFLQDLQYLIISAGRQHGHPSFAVAYCFLALAKLWKNRLNRHPVMVCTRYPYWLAWHPSRLYPKDCNPSTVLSWGESALAILASFALIETPGDNNFLTNYMQDQYGAALTSAKAYALLTRDIRTTSVDQFNAIVLAHNDHPMRQTAYPDLLASESHYLESTIKEIQESFRLNSATYLEPGSDNARGAQWIKLVASGNTSNIVRVLEPINDMVFDEIRIAAQIWTIGDDLAWAMKMPDALAVARAALFRFSQAVVDVYKLPQGTLIAKPLMGPAAVPPGFASVEEWIGSVLMRGLLDARPNLGPDFDVVLADTESVCAKWYGDCFTSSASLRLAGARDQGKVLLKRADIRLKPSTDDSSQRAEDAILSFSTDKAARALQFGSGAETGQTLLGFDDNIQGVLFALDTSYPLTVMQLARLVNVPLSRNALVSGLLGSIELSSYGASRSGIWFIPEFKSRTIMRMAMKPKGGSGINNLRMLMGERLGPVRFSDVVVVGTCVMENLGPEHCESSAKLGLQVDIAWENGDVHLPPFEGKAFISFTASGVELVFKLSHRDNLLETLLDWAQVVMGGQGKPSVPASFEISLEIDVRLSNDSDVPFLATVRWNNGAFQLSAQIWPPTLVGNTSSLRLHPFYEETTLTAPTTANPIYAIPLRKLLRLSDGVNMPPGLPTEVAEAQVMVGFDHGRTRASFSAILECNPAPATSFSAANGAAAPVLSLGRVSLDLGVGFTSEGGSPNVDIRLDACLTLSIPEGFDSIAIPEPAQSSINFRISYEQNSSGYEWVASASIEQLRVAHLCELFARDGSDHAILDLMGGICVVHAGIEHRYNGGTSLDIDGTLRLGPLKPGHAVELGFKYKHLAKDKSWSFTTDLRPKWRKGTIRIADLLSNLVDDTELPGFLRNLEVPIDSLEVNLKCEKTSDDKKNAQVLFSLTIKVGDFDLTLVQLRSVAAAKLSALARANDLSASGTPDDAGPAQMLRFALPTIRRFPHMPVVGAVKQPFDEMGILWTNRDLSAAEVQFFNDNVFSSRPLLSKDKSGVVGPVLRGIHFQVAMREAGKHRLVLDHVVAKKKPKKKRADTGEFIGLSISGQSFSNIIVSLDATLNLGPVSLKLLGLTLTFNLESVTSLDSFPDLVSEIGIRGMAVDFEKSPSRLAGLFTPFGSLNDAEAGFMGAIAVSVATWSAIAAGMYSENSSDHLKSLFVFGAIRGPILTVGSVDVDGLTGGFGYNSRLKLPSVSQVAEFPFVAMNNNASAPPGSLMTHLSTLRRGDGDKGAWVIMVPNDMWLAAGVSLKAFQTVDAQVLIALTLADEPKFAVIAQATAVFPKGQSQDRAFLVLDTVISAEIDLLHSTILVAGELTPRSFILDPSCRLTGGFACQLFLTGSPYEGDFVFTVGGYNNQYSIPSHYPAAPSRVGIYWRYDSDIYISGSAYFAITPQVAMGGGRMDLVVDKGWVRATFSAWADFFMHYHPFSFTVEVGITLWAEVNLPAPIFNIHLGPSEFSARLGLHGPPMAGYVHLHFWKYNTIVAFGPQMPRPAPLSWGQFLRMAKNLPAEPHESDGEKAPNHMVTIVKGAVPVSENARSADEDKDSTEILEIRATHLEFQVQARVPVLAATVGKTPRFETKGSSSLFARPMQKSQAIVDSHMTVTLNHTDTSSESQVELEVQNVVIKKVAPALWGRYNEYTPPSTVASEDMLEHAMALDDCVPPKEPSDERLPALDIVQFNSTDLEPGKIPAVGEAKYESIKLESIETGSRRHAHMLNIKPVPEGKDTRAQLD</sequence>
<name>A0A9P9DNA6_9HYPO</name>
<evidence type="ECO:0000259" key="1">
    <source>
        <dbReference type="Pfam" id="PF20248"/>
    </source>
</evidence>